<dbReference type="Gene3D" id="1.10.1170.10">
    <property type="entry name" value="Inhibitor Of Apoptosis Protein (2mihbC-IAP-1), Chain A"/>
    <property type="match status" value="1"/>
</dbReference>
<evidence type="ECO:0000313" key="4">
    <source>
        <dbReference type="Proteomes" id="UP001153636"/>
    </source>
</evidence>
<dbReference type="Pfam" id="PF00653">
    <property type="entry name" value="BIR"/>
    <property type="match status" value="1"/>
</dbReference>
<protein>
    <submittedName>
        <fullName evidence="3">Uncharacterized protein</fullName>
    </submittedName>
</protein>
<accession>A0A9P0D1Q6</accession>
<dbReference type="OrthoDB" id="2196114at2759"/>
<dbReference type="AlphaFoldDB" id="A0A9P0D1Q6"/>
<name>A0A9P0D1Q6_9CUCU</name>
<evidence type="ECO:0000313" key="3">
    <source>
        <dbReference type="EMBL" id="CAH1110438.1"/>
    </source>
</evidence>
<keyword evidence="4" id="KW-1185">Reference proteome</keyword>
<dbReference type="CDD" id="cd00022">
    <property type="entry name" value="BIR"/>
    <property type="match status" value="1"/>
</dbReference>
<dbReference type="PROSITE" id="PS50143">
    <property type="entry name" value="BIR_REPEAT_2"/>
    <property type="match status" value="1"/>
</dbReference>
<organism evidence="3 4">
    <name type="scientific">Psylliodes chrysocephalus</name>
    <dbReference type="NCBI Taxonomy" id="3402493"/>
    <lineage>
        <taxon>Eukaryota</taxon>
        <taxon>Metazoa</taxon>
        <taxon>Ecdysozoa</taxon>
        <taxon>Arthropoda</taxon>
        <taxon>Hexapoda</taxon>
        <taxon>Insecta</taxon>
        <taxon>Pterygota</taxon>
        <taxon>Neoptera</taxon>
        <taxon>Endopterygota</taxon>
        <taxon>Coleoptera</taxon>
        <taxon>Polyphaga</taxon>
        <taxon>Cucujiformia</taxon>
        <taxon>Chrysomeloidea</taxon>
        <taxon>Chrysomelidae</taxon>
        <taxon>Galerucinae</taxon>
        <taxon>Alticini</taxon>
        <taxon>Psylliodes</taxon>
    </lineage>
</organism>
<evidence type="ECO:0000256" key="1">
    <source>
        <dbReference type="ARBA" id="ARBA00022723"/>
    </source>
</evidence>
<dbReference type="PANTHER" id="PTHR46771">
    <property type="entry name" value="DETERIN"/>
    <property type="match status" value="1"/>
</dbReference>
<dbReference type="EMBL" id="OV651817">
    <property type="protein sequence ID" value="CAH1110438.1"/>
    <property type="molecule type" value="Genomic_DNA"/>
</dbReference>
<dbReference type="PANTHER" id="PTHR46771:SF5">
    <property type="entry name" value="DETERIN"/>
    <property type="match status" value="1"/>
</dbReference>
<dbReference type="GO" id="GO:0046872">
    <property type="term" value="F:metal ion binding"/>
    <property type="evidence" value="ECO:0007669"/>
    <property type="project" value="UniProtKB-KW"/>
</dbReference>
<keyword evidence="1" id="KW-0479">Metal-binding</keyword>
<proteinExistence type="predicted"/>
<dbReference type="Proteomes" id="UP001153636">
    <property type="component" value="Chromosome 5"/>
</dbReference>
<dbReference type="SMART" id="SM00238">
    <property type="entry name" value="BIR"/>
    <property type="match status" value="1"/>
</dbReference>
<dbReference type="InterPro" id="IPR051190">
    <property type="entry name" value="Baculoviral_IAP"/>
</dbReference>
<sequence>MESNLNKALKESLKYFSHKERLATFKTWIFSKKYPCNVEKMAEAGFIFIGSKNEPDSVKCFFCNTNLDRWEPNDNPWKEHLRHAPKCSFAKLQQPMDQITLREYYILHSQLCHSVIDAYIEEQRLASGKLFKKLEAKFRK</sequence>
<gene>
    <name evidence="3" type="ORF">PSYICH_LOCUS10801</name>
</gene>
<dbReference type="SUPFAM" id="SSF57924">
    <property type="entry name" value="Inhibitor of apoptosis (IAP) repeat"/>
    <property type="match status" value="1"/>
</dbReference>
<keyword evidence="2" id="KW-0862">Zinc</keyword>
<dbReference type="InterPro" id="IPR001370">
    <property type="entry name" value="BIR_rpt"/>
</dbReference>
<evidence type="ECO:0000256" key="2">
    <source>
        <dbReference type="ARBA" id="ARBA00022833"/>
    </source>
</evidence>
<reference evidence="3" key="1">
    <citation type="submission" date="2022-01" db="EMBL/GenBank/DDBJ databases">
        <authorList>
            <person name="King R."/>
        </authorList>
    </citation>
    <scope>NUCLEOTIDE SEQUENCE</scope>
</reference>